<organism evidence="2 3">
    <name type="scientific">Potamilus streckersoni</name>
    <dbReference type="NCBI Taxonomy" id="2493646"/>
    <lineage>
        <taxon>Eukaryota</taxon>
        <taxon>Metazoa</taxon>
        <taxon>Spiralia</taxon>
        <taxon>Lophotrochozoa</taxon>
        <taxon>Mollusca</taxon>
        <taxon>Bivalvia</taxon>
        <taxon>Autobranchia</taxon>
        <taxon>Heteroconchia</taxon>
        <taxon>Palaeoheterodonta</taxon>
        <taxon>Unionida</taxon>
        <taxon>Unionoidea</taxon>
        <taxon>Unionidae</taxon>
        <taxon>Ambleminae</taxon>
        <taxon>Lampsilini</taxon>
        <taxon>Potamilus</taxon>
    </lineage>
</organism>
<keyword evidence="3" id="KW-1185">Reference proteome</keyword>
<name>A0AAE0W4R9_9BIVA</name>
<protein>
    <submittedName>
        <fullName evidence="2">Uncharacterized protein</fullName>
    </submittedName>
</protein>
<dbReference type="EMBL" id="JAEAOA010001295">
    <property type="protein sequence ID" value="KAK3602038.1"/>
    <property type="molecule type" value="Genomic_DNA"/>
</dbReference>
<reference evidence="2" key="2">
    <citation type="journal article" date="2021" name="Genome Biol. Evol.">
        <title>Developing a high-quality reference genome for a parasitic bivalve with doubly uniparental inheritance (Bivalvia: Unionida).</title>
        <authorList>
            <person name="Smith C.H."/>
        </authorList>
    </citation>
    <scope>NUCLEOTIDE SEQUENCE</scope>
    <source>
        <strain evidence="2">CHS0354</strain>
        <tissue evidence="2">Mantle</tissue>
    </source>
</reference>
<proteinExistence type="predicted"/>
<evidence type="ECO:0000313" key="3">
    <source>
        <dbReference type="Proteomes" id="UP001195483"/>
    </source>
</evidence>
<feature type="region of interest" description="Disordered" evidence="1">
    <location>
        <begin position="40"/>
        <end position="77"/>
    </location>
</feature>
<comment type="caution">
    <text evidence="2">The sequence shown here is derived from an EMBL/GenBank/DDBJ whole genome shotgun (WGS) entry which is preliminary data.</text>
</comment>
<gene>
    <name evidence="2" type="ORF">CHS0354_021131</name>
</gene>
<reference evidence="2" key="1">
    <citation type="journal article" date="2021" name="Genome Biol. Evol.">
        <title>A High-Quality Reference Genome for a Parasitic Bivalve with Doubly Uniparental Inheritance (Bivalvia: Unionida).</title>
        <authorList>
            <person name="Smith C.H."/>
        </authorList>
    </citation>
    <scope>NUCLEOTIDE SEQUENCE</scope>
    <source>
        <strain evidence="2">CHS0354</strain>
    </source>
</reference>
<sequence length="90" mass="10299">MDKKELREFMGQPHFAPKMNLPKDKRVLSTPKIDLSKMIQRRHSMDSDTSSPVGSPTSPMFTSSPPQGPFSMPHTVKSNNKMLFKEFDFK</sequence>
<feature type="compositionally biased region" description="Low complexity" evidence="1">
    <location>
        <begin position="55"/>
        <end position="65"/>
    </location>
</feature>
<dbReference type="AlphaFoldDB" id="A0AAE0W4R9"/>
<reference evidence="2" key="3">
    <citation type="submission" date="2023-05" db="EMBL/GenBank/DDBJ databases">
        <authorList>
            <person name="Smith C.H."/>
        </authorList>
    </citation>
    <scope>NUCLEOTIDE SEQUENCE</scope>
    <source>
        <strain evidence="2">CHS0354</strain>
        <tissue evidence="2">Mantle</tissue>
    </source>
</reference>
<evidence type="ECO:0000256" key="1">
    <source>
        <dbReference type="SAM" id="MobiDB-lite"/>
    </source>
</evidence>
<dbReference type="Proteomes" id="UP001195483">
    <property type="component" value="Unassembled WGS sequence"/>
</dbReference>
<accession>A0AAE0W4R9</accession>
<feature type="region of interest" description="Disordered" evidence="1">
    <location>
        <begin position="1"/>
        <end position="20"/>
    </location>
</feature>
<evidence type="ECO:0000313" key="2">
    <source>
        <dbReference type="EMBL" id="KAK3602038.1"/>
    </source>
</evidence>